<dbReference type="PANTHER" id="PTHR30328">
    <property type="entry name" value="TRANSCRIPTIONAL REPRESSOR"/>
    <property type="match status" value="1"/>
</dbReference>
<dbReference type="Pfam" id="PF00440">
    <property type="entry name" value="TetR_N"/>
    <property type="match status" value="1"/>
</dbReference>
<dbReference type="InterPro" id="IPR001647">
    <property type="entry name" value="HTH_TetR"/>
</dbReference>
<dbReference type="PRINTS" id="PR00455">
    <property type="entry name" value="HTHTETR"/>
</dbReference>
<dbReference type="PANTHER" id="PTHR30328:SF54">
    <property type="entry name" value="HTH-TYPE TRANSCRIPTIONAL REPRESSOR SCO4008"/>
    <property type="match status" value="1"/>
</dbReference>
<organism evidence="5 6">
    <name type="scientific">Gluconacetobacter liquefaciens</name>
    <name type="common">Acetobacter liquefaciens</name>
    <dbReference type="NCBI Taxonomy" id="89584"/>
    <lineage>
        <taxon>Bacteria</taxon>
        <taxon>Pseudomonadati</taxon>
        <taxon>Pseudomonadota</taxon>
        <taxon>Alphaproteobacteria</taxon>
        <taxon>Acetobacterales</taxon>
        <taxon>Acetobacteraceae</taxon>
        <taxon>Gluconacetobacter</taxon>
    </lineage>
</organism>
<keyword evidence="6" id="KW-1185">Reference proteome</keyword>
<evidence type="ECO:0000313" key="6">
    <source>
        <dbReference type="Proteomes" id="UP000254958"/>
    </source>
</evidence>
<evidence type="ECO:0000313" key="5">
    <source>
        <dbReference type="EMBL" id="RDI38699.1"/>
    </source>
</evidence>
<gene>
    <name evidence="5" type="ORF">C7453_103159</name>
</gene>
<dbReference type="PROSITE" id="PS50977">
    <property type="entry name" value="HTH_TETR_2"/>
    <property type="match status" value="1"/>
</dbReference>
<evidence type="ECO:0000256" key="1">
    <source>
        <dbReference type="ARBA" id="ARBA00023125"/>
    </source>
</evidence>
<dbReference type="InterPro" id="IPR036271">
    <property type="entry name" value="Tet_transcr_reg_TetR-rel_C_sf"/>
</dbReference>
<feature type="region of interest" description="Disordered" evidence="3">
    <location>
        <begin position="28"/>
        <end position="53"/>
    </location>
</feature>
<dbReference type="GO" id="GO:0003677">
    <property type="term" value="F:DNA binding"/>
    <property type="evidence" value="ECO:0007669"/>
    <property type="project" value="UniProtKB-UniRule"/>
</dbReference>
<dbReference type="Proteomes" id="UP000254958">
    <property type="component" value="Unassembled WGS sequence"/>
</dbReference>
<dbReference type="AlphaFoldDB" id="A0A370G715"/>
<evidence type="ECO:0000256" key="2">
    <source>
        <dbReference type="PROSITE-ProRule" id="PRU00335"/>
    </source>
</evidence>
<dbReference type="InterPro" id="IPR050109">
    <property type="entry name" value="HTH-type_TetR-like_transc_reg"/>
</dbReference>
<accession>A0A370G715</accession>
<reference evidence="5 6" key="1">
    <citation type="submission" date="2018-07" db="EMBL/GenBank/DDBJ databases">
        <title>Genomic Encyclopedia of Type Strains, Phase IV (KMG-IV): sequencing the most valuable type-strain genomes for metagenomic binning, comparative biology and taxonomic classification.</title>
        <authorList>
            <person name="Goeker M."/>
        </authorList>
    </citation>
    <scope>NUCLEOTIDE SEQUENCE [LARGE SCALE GENOMIC DNA]</scope>
    <source>
        <strain evidence="5 6">DSM 5603</strain>
    </source>
</reference>
<feature type="domain" description="HTH tetR-type" evidence="4">
    <location>
        <begin position="51"/>
        <end position="111"/>
    </location>
</feature>
<proteinExistence type="predicted"/>
<feature type="DNA-binding region" description="H-T-H motif" evidence="2">
    <location>
        <begin position="74"/>
        <end position="93"/>
    </location>
</feature>
<dbReference type="GO" id="GO:0045892">
    <property type="term" value="P:negative regulation of DNA-templated transcription"/>
    <property type="evidence" value="ECO:0007669"/>
    <property type="project" value="InterPro"/>
</dbReference>
<evidence type="ECO:0000259" key="4">
    <source>
        <dbReference type="PROSITE" id="PS50977"/>
    </source>
</evidence>
<dbReference type="EMBL" id="QQAW01000003">
    <property type="protein sequence ID" value="RDI38699.1"/>
    <property type="molecule type" value="Genomic_DNA"/>
</dbReference>
<sequence>MVQSCNNQGNVFLLARRAQSLKSCAMSRPSPLAPSLTLAPTQDRPVGAPRRASTGQILRAAEREFGRDGYKGASMAGIAAAAGLPKANIHYYFGTKEDLYRAVLENILDNWLGDATVWIHADATPRAALEGYIRSKIAFSRDRPDASRIFAHEVLQGAPNIQNYFNTSLREYAQTLEDVFSIWQRTGQMRPINGAHFLFCIWAMTQTYADMSAQVCTVLRKPVLAEQDYDDAANTIITLILNGIEMI</sequence>
<feature type="compositionally biased region" description="Low complexity" evidence="3">
    <location>
        <begin position="29"/>
        <end position="41"/>
    </location>
</feature>
<dbReference type="SUPFAM" id="SSF46689">
    <property type="entry name" value="Homeodomain-like"/>
    <property type="match status" value="1"/>
</dbReference>
<comment type="caution">
    <text evidence="5">The sequence shown here is derived from an EMBL/GenBank/DDBJ whole genome shotgun (WGS) entry which is preliminary data.</text>
</comment>
<dbReference type="Gene3D" id="1.10.357.10">
    <property type="entry name" value="Tetracycline Repressor, domain 2"/>
    <property type="match status" value="1"/>
</dbReference>
<dbReference type="SUPFAM" id="SSF48498">
    <property type="entry name" value="Tetracyclin repressor-like, C-terminal domain"/>
    <property type="match status" value="1"/>
</dbReference>
<dbReference type="Gene3D" id="1.10.10.60">
    <property type="entry name" value="Homeodomain-like"/>
    <property type="match status" value="1"/>
</dbReference>
<evidence type="ECO:0000256" key="3">
    <source>
        <dbReference type="SAM" id="MobiDB-lite"/>
    </source>
</evidence>
<keyword evidence="1 2" id="KW-0238">DNA-binding</keyword>
<dbReference type="InterPro" id="IPR013573">
    <property type="entry name" value="Tscrpt_reg_YcdC_C"/>
</dbReference>
<dbReference type="InterPro" id="IPR009057">
    <property type="entry name" value="Homeodomain-like_sf"/>
</dbReference>
<dbReference type="Pfam" id="PF08362">
    <property type="entry name" value="TetR_C_3"/>
    <property type="match status" value="1"/>
</dbReference>
<name>A0A370G715_GLULI</name>
<protein>
    <submittedName>
        <fullName evidence="5">TetR family transcriptional regulator</fullName>
    </submittedName>
</protein>